<proteinExistence type="predicted"/>
<accession>A0ABU0BJU7</accession>
<feature type="region of interest" description="Disordered" evidence="1">
    <location>
        <begin position="124"/>
        <end position="145"/>
    </location>
</feature>
<evidence type="ECO:0000256" key="1">
    <source>
        <dbReference type="SAM" id="MobiDB-lite"/>
    </source>
</evidence>
<dbReference type="RefSeq" id="WP_307226657.1">
    <property type="nucleotide sequence ID" value="NZ_JAUSVF010000001.1"/>
</dbReference>
<comment type="caution">
    <text evidence="2">The sequence shown here is derived from an EMBL/GenBank/DDBJ whole genome shotgun (WGS) entry which is preliminary data.</text>
</comment>
<evidence type="ECO:0000313" key="3">
    <source>
        <dbReference type="Proteomes" id="UP001230207"/>
    </source>
</evidence>
<dbReference type="InterPro" id="IPR018679">
    <property type="entry name" value="DUF2161"/>
</dbReference>
<evidence type="ECO:0008006" key="4">
    <source>
        <dbReference type="Google" id="ProtNLM"/>
    </source>
</evidence>
<reference evidence="2 3" key="1">
    <citation type="submission" date="2023-07" db="EMBL/GenBank/DDBJ databases">
        <title>Genomic Encyclopedia of Type Strains, Phase IV (KMG-IV): sequencing the most valuable type-strain genomes for metagenomic binning, comparative biology and taxonomic classification.</title>
        <authorList>
            <person name="Goeker M."/>
        </authorList>
    </citation>
    <scope>NUCLEOTIDE SEQUENCE [LARGE SCALE GENOMIC DNA]</scope>
    <source>
        <strain evidence="2 3">DSM 1112</strain>
    </source>
</reference>
<sequence>METELYLPIKRFLEAAGYAVKGEIGGCDIVGLGADDPPVVVICELKLSFNLELVLQAVDRAAASDEVWIAARVSAKGKGRERDRRFRDLCRRLGFGMLGVSDLGVVDILVSPAAILPRKNTKRRSRLVAEHQRRKGDPTGGGATRQPIMTAYRQRTLDMARLLEAGPLRPRDLKAAAPDAAAILLRNVYGWFDRLDRGIYGLNDTGRAAIARWPGIAAVED</sequence>
<dbReference type="Proteomes" id="UP001230207">
    <property type="component" value="Unassembled WGS sequence"/>
</dbReference>
<gene>
    <name evidence="2" type="ORF">QO002_000664</name>
</gene>
<protein>
    <recommendedName>
        <fullName evidence="4">Restriction endonuclease</fullName>
    </recommendedName>
</protein>
<evidence type="ECO:0000313" key="2">
    <source>
        <dbReference type="EMBL" id="MDQ0318526.1"/>
    </source>
</evidence>
<dbReference type="EMBL" id="JAUSVF010000001">
    <property type="protein sequence ID" value="MDQ0318526.1"/>
    <property type="molecule type" value="Genomic_DNA"/>
</dbReference>
<organism evidence="2 3">
    <name type="scientific">Pararhizobium capsulatum DSM 1112</name>
    <dbReference type="NCBI Taxonomy" id="1121113"/>
    <lineage>
        <taxon>Bacteria</taxon>
        <taxon>Pseudomonadati</taxon>
        <taxon>Pseudomonadota</taxon>
        <taxon>Alphaproteobacteria</taxon>
        <taxon>Hyphomicrobiales</taxon>
        <taxon>Rhizobiaceae</taxon>
        <taxon>Rhizobium/Agrobacterium group</taxon>
        <taxon>Pararhizobium</taxon>
    </lineage>
</organism>
<name>A0ABU0BJU7_9HYPH</name>
<keyword evidence="3" id="KW-1185">Reference proteome</keyword>
<feature type="compositionally biased region" description="Basic and acidic residues" evidence="1">
    <location>
        <begin position="127"/>
        <end position="137"/>
    </location>
</feature>
<dbReference type="Pfam" id="PF09929">
    <property type="entry name" value="DUF2161"/>
    <property type="match status" value="1"/>
</dbReference>